<keyword evidence="4" id="KW-1185">Reference proteome</keyword>
<feature type="compositionally biased region" description="Polar residues" evidence="1">
    <location>
        <begin position="14"/>
        <end position="29"/>
    </location>
</feature>
<feature type="transmembrane region" description="Helical" evidence="2">
    <location>
        <begin position="78"/>
        <end position="101"/>
    </location>
</feature>
<evidence type="ECO:0000259" key="3">
    <source>
        <dbReference type="Pfam" id="PF14111"/>
    </source>
</evidence>
<dbReference type="InterPro" id="IPR025558">
    <property type="entry name" value="DUF4283"/>
</dbReference>
<keyword evidence="2" id="KW-0812">Transmembrane</keyword>
<protein>
    <submittedName>
        <fullName evidence="5">Uncharacterized protein LOC107006214</fullName>
    </submittedName>
</protein>
<feature type="domain" description="DUF4283" evidence="3">
    <location>
        <begin position="79"/>
        <end position="158"/>
    </location>
</feature>
<evidence type="ECO:0000256" key="2">
    <source>
        <dbReference type="SAM" id="Phobius"/>
    </source>
</evidence>
<dbReference type="Proteomes" id="UP000694930">
    <property type="component" value="Chromosome 12"/>
</dbReference>
<organism evidence="4 5">
    <name type="scientific">Solanum pennellii</name>
    <name type="common">Tomato</name>
    <name type="synonym">Lycopersicon pennellii</name>
    <dbReference type="NCBI Taxonomy" id="28526"/>
    <lineage>
        <taxon>Eukaryota</taxon>
        <taxon>Viridiplantae</taxon>
        <taxon>Streptophyta</taxon>
        <taxon>Embryophyta</taxon>
        <taxon>Tracheophyta</taxon>
        <taxon>Spermatophyta</taxon>
        <taxon>Magnoliopsida</taxon>
        <taxon>eudicotyledons</taxon>
        <taxon>Gunneridae</taxon>
        <taxon>Pentapetalae</taxon>
        <taxon>asterids</taxon>
        <taxon>lamiids</taxon>
        <taxon>Solanales</taxon>
        <taxon>Solanaceae</taxon>
        <taxon>Solanoideae</taxon>
        <taxon>Solaneae</taxon>
        <taxon>Solanum</taxon>
        <taxon>Solanum subgen. Lycopersicon</taxon>
    </lineage>
</organism>
<gene>
    <name evidence="5" type="primary">LOC107006214</name>
</gene>
<proteinExistence type="predicted"/>
<evidence type="ECO:0000313" key="4">
    <source>
        <dbReference type="Proteomes" id="UP000694930"/>
    </source>
</evidence>
<name>A0ABM1FQP7_SOLPN</name>
<dbReference type="RefSeq" id="XP_015060309.1">
    <property type="nucleotide sequence ID" value="XM_015204823.1"/>
</dbReference>
<sequence>MNTTSNTRKKGETSENASNGSKVEKAQQASGKGSILDNFDIAKVSNAGFKLEYVAPEVYDESPVCEIDFEDINTELAYWKNAIVCYILGSYLLITIMNGYVRRIRGNHEVDKVSMLKNRIVLVHFDTIEGKNVVLQGGIYHFDSKPVIVKAWNPDMEFSKEVLSTFPIWVKLPGLEFKYWSLKGLSKIGSLIGKPLMVYNHTENKMRLSFARLPIEVKMDTTLPEKVYFENEKGLLMDQRGTMTEIADFKHCIENSGLMEMSKTGNSWTWRVGHGDDRIMSKIDWVFVNAD</sequence>
<dbReference type="Pfam" id="PF14111">
    <property type="entry name" value="DUF4283"/>
    <property type="match status" value="1"/>
</dbReference>
<reference evidence="5" key="2">
    <citation type="submission" date="2025-08" db="UniProtKB">
        <authorList>
            <consortium name="RefSeq"/>
        </authorList>
    </citation>
    <scope>IDENTIFICATION</scope>
</reference>
<dbReference type="GeneID" id="107006214"/>
<keyword evidence="2" id="KW-1133">Transmembrane helix</keyword>
<feature type="region of interest" description="Disordered" evidence="1">
    <location>
        <begin position="1"/>
        <end position="29"/>
    </location>
</feature>
<evidence type="ECO:0000256" key="1">
    <source>
        <dbReference type="SAM" id="MobiDB-lite"/>
    </source>
</evidence>
<dbReference type="PANTHER" id="PTHR33233">
    <property type="entry name" value="ENDONUCLEASE/EXONUCLEASE/PHOSPHATASE"/>
    <property type="match status" value="1"/>
</dbReference>
<accession>A0ABM1FQP7</accession>
<evidence type="ECO:0000313" key="5">
    <source>
        <dbReference type="RefSeq" id="XP_015060309.1"/>
    </source>
</evidence>
<dbReference type="PANTHER" id="PTHR33233:SF17">
    <property type="entry name" value="DUF4283 DOMAIN-CONTAINING PROTEIN"/>
    <property type="match status" value="1"/>
</dbReference>
<reference evidence="4" key="1">
    <citation type="journal article" date="2014" name="Nat. Genet.">
        <title>The genome of the stress-tolerant wild tomato species Solanum pennellii.</title>
        <authorList>
            <person name="Bolger A."/>
            <person name="Scossa F."/>
            <person name="Bolger M.E."/>
            <person name="Lanz C."/>
            <person name="Maumus F."/>
            <person name="Tohge T."/>
            <person name="Quesneville H."/>
            <person name="Alseekh S."/>
            <person name="Sorensen I."/>
            <person name="Lichtenstein G."/>
            <person name="Fich E.A."/>
            <person name="Conte M."/>
            <person name="Keller H."/>
            <person name="Schneeberger K."/>
            <person name="Schwacke R."/>
            <person name="Ofner I."/>
            <person name="Vrebalov J."/>
            <person name="Xu Y."/>
            <person name="Osorio S."/>
            <person name="Aflitos S.A."/>
            <person name="Schijlen E."/>
            <person name="Jimenez-Gomez J.M."/>
            <person name="Ryngajllo M."/>
            <person name="Kimura S."/>
            <person name="Kumar R."/>
            <person name="Koenig D."/>
            <person name="Headland L.R."/>
            <person name="Maloof J.N."/>
            <person name="Sinha N."/>
            <person name="van Ham R.C."/>
            <person name="Lankhorst R.K."/>
            <person name="Mao L."/>
            <person name="Vogel A."/>
            <person name="Arsova B."/>
            <person name="Panstruga R."/>
            <person name="Fei Z."/>
            <person name="Rose J.K."/>
            <person name="Zamir D."/>
            <person name="Carrari F."/>
            <person name="Giovannoni J.J."/>
            <person name="Weigel D."/>
            <person name="Usadel B."/>
            <person name="Fernie A.R."/>
        </authorList>
    </citation>
    <scope>NUCLEOTIDE SEQUENCE [LARGE SCALE GENOMIC DNA]</scope>
    <source>
        <strain evidence="4">cv. LA0716</strain>
    </source>
</reference>
<keyword evidence="2" id="KW-0472">Membrane</keyword>